<dbReference type="AlphaFoldDB" id="A0A0K1EC93"/>
<gene>
    <name evidence="2" type="ORF">CMC5_026210</name>
</gene>
<dbReference type="Pfam" id="PF14206">
    <property type="entry name" value="Cys_rich_CPCC"/>
    <property type="match status" value="1"/>
</dbReference>
<dbReference type="STRING" id="52.CMC5_026210"/>
<keyword evidence="3" id="KW-1185">Reference proteome</keyword>
<proteinExistence type="predicted"/>
<sequence length="148" mass="16497">MLHWPPHDAPPLGWKFAAARPLVLPDTCVLFSALPPELAAVFRARREGRRERRRPITRAGEAIVKPRHACPCCQFITLTETPGSHEICPVCFWEDDMIQREDPTFEGGANRESLTMAQANVRAFGASSLAVLAHVRPHLPEEEPDGAR</sequence>
<dbReference type="OrthoDB" id="1456570at2"/>
<dbReference type="KEGG" id="ccro:CMC5_026210"/>
<feature type="domain" description="Cysteine-rich CPCC" evidence="1">
    <location>
        <begin position="69"/>
        <end position="142"/>
    </location>
</feature>
<evidence type="ECO:0000313" key="2">
    <source>
        <dbReference type="EMBL" id="AKT38474.1"/>
    </source>
</evidence>
<reference evidence="2 3" key="1">
    <citation type="submission" date="2015-07" db="EMBL/GenBank/DDBJ databases">
        <title>Genome analysis of myxobacterium Chondromyces crocatus Cm c5 reveals a high potential for natural compound synthesis and the genetic basis for the loss of fruiting body formation.</title>
        <authorList>
            <person name="Zaburannyi N."/>
            <person name="Bunk B."/>
            <person name="Maier J."/>
            <person name="Overmann J."/>
            <person name="Mueller R."/>
        </authorList>
    </citation>
    <scope>NUCLEOTIDE SEQUENCE [LARGE SCALE GENOMIC DNA]</scope>
    <source>
        <strain evidence="2 3">Cm c5</strain>
    </source>
</reference>
<organism evidence="2 3">
    <name type="scientific">Chondromyces crocatus</name>
    <dbReference type="NCBI Taxonomy" id="52"/>
    <lineage>
        <taxon>Bacteria</taxon>
        <taxon>Pseudomonadati</taxon>
        <taxon>Myxococcota</taxon>
        <taxon>Polyangia</taxon>
        <taxon>Polyangiales</taxon>
        <taxon>Polyangiaceae</taxon>
        <taxon>Chondromyces</taxon>
    </lineage>
</organism>
<accession>A0A0K1EC93</accession>
<evidence type="ECO:0000259" key="1">
    <source>
        <dbReference type="Pfam" id="PF14206"/>
    </source>
</evidence>
<dbReference type="InterPro" id="IPR025983">
    <property type="entry name" value="Cys_rich_CPCC"/>
</dbReference>
<dbReference type="PATRIC" id="fig|52.7.peg.2856"/>
<name>A0A0K1EC93_CHOCO</name>
<protein>
    <recommendedName>
        <fullName evidence="1">Cysteine-rich CPCC domain-containing protein</fullName>
    </recommendedName>
</protein>
<dbReference type="Proteomes" id="UP000067626">
    <property type="component" value="Chromosome"/>
</dbReference>
<evidence type="ECO:0000313" key="3">
    <source>
        <dbReference type="Proteomes" id="UP000067626"/>
    </source>
</evidence>
<dbReference type="EMBL" id="CP012159">
    <property type="protein sequence ID" value="AKT38474.1"/>
    <property type="molecule type" value="Genomic_DNA"/>
</dbReference>